<proteinExistence type="predicted"/>
<reference evidence="2 3" key="1">
    <citation type="submission" date="2019-07" db="EMBL/GenBank/DDBJ databases">
        <title>Complete genome sequence of bacteriophage infecting Erwinia pyrifoliae.</title>
        <authorList>
            <person name="Kim S.G."/>
            <person name="Park S.C."/>
        </authorList>
    </citation>
    <scope>NUCLEOTIDE SEQUENCE [LARGE SCALE GENOMIC DNA]</scope>
</reference>
<feature type="region of interest" description="Disordered" evidence="1">
    <location>
        <begin position="1"/>
        <end position="29"/>
    </location>
</feature>
<sequence>MGINEPGQFIHLDDADGENIEWSPPAKRS</sequence>
<accession>A0A5J6DAJ0</accession>
<dbReference type="Proteomes" id="UP000325507">
    <property type="component" value="Segment"/>
</dbReference>
<keyword evidence="3" id="KW-1185">Reference proteome</keyword>
<evidence type="ECO:0000256" key="1">
    <source>
        <dbReference type="SAM" id="MobiDB-lite"/>
    </source>
</evidence>
<evidence type="ECO:0000313" key="3">
    <source>
        <dbReference type="Proteomes" id="UP000325507"/>
    </source>
</evidence>
<organism evidence="2 3">
    <name type="scientific">Erwinia phage pEp_SNUABM_08</name>
    <dbReference type="NCBI Taxonomy" id="2593268"/>
    <lineage>
        <taxon>Viruses</taxon>
        <taxon>Duplodnaviria</taxon>
        <taxon>Heunggongvirae</taxon>
        <taxon>Uroviricota</taxon>
        <taxon>Caudoviricetes</taxon>
        <taxon>Casjensviridae</taxon>
        <taxon>Gwanakrovirus</taxon>
        <taxon>Gwanakrovirus SNUABM08</taxon>
    </lineage>
</organism>
<name>A0A5J6DAJ0_9CAUD</name>
<evidence type="ECO:0000313" key="2">
    <source>
        <dbReference type="EMBL" id="QEQ94751.1"/>
    </source>
</evidence>
<dbReference type="EMBL" id="MN184886">
    <property type="protein sequence ID" value="QEQ94751.1"/>
    <property type="molecule type" value="Genomic_DNA"/>
</dbReference>
<protein>
    <submittedName>
        <fullName evidence="2">Uncharacterized protein</fullName>
    </submittedName>
</protein>
<gene>
    <name evidence="2" type="ORF">pEpSNUABM08_04</name>
</gene>